<dbReference type="GO" id="GO:0005829">
    <property type="term" value="C:cytosol"/>
    <property type="evidence" value="ECO:0007669"/>
    <property type="project" value="TreeGrafter"/>
</dbReference>
<evidence type="ECO:0000259" key="8">
    <source>
        <dbReference type="Pfam" id="PF08335"/>
    </source>
</evidence>
<sequence length="992" mass="110326">MADSRSLSLSELAKYGFSDLSATLPKLENLVELVGDNARSALASLARSANPDQALNYLLNLTRIDLAKIKKLLGKEDSANRLCRLLGASEAMGDLLMRRPELLSQFDKRIEDLRSAAELREALHSSIAGELSAEFDSASVWSKLRLAYRGELLRISIFDLEQSDAEAGLPKVAASLADLAGAALDGALEIARAELKTSSQFGSFSTDEVDQTRLAVIAMGKCGARELNYISDVDVIFVADSESGATEGNRSLEVATLLATRMMRAIDANAVEPMLWQVDANLRPEGKSGALVRSLESHVAYYERWAQNWEFQALLKARPIAGDMTLGQQYVVAISPKVWASSGRDGFVESAQRMRERVTENISANEIDSQIKLGPGGLRDIEFTVQLLQLVHGRTDESLRHRDTLGAIASLAQGGYIGRSEADAFSRHYRFLRLLEHRIQLSQMRRTHLMPSSESARRSLARSVDVKQTADELLSRWENVKLEVRGLHQRIFYRPLLSAVAKIDGLNLELTSGQAYDRLSAIGFVDAKSALSNIAALTSGLSRRSAIQRQLLPVLLQWFTEGTDPDSALLAFRRLSEDLGESPWYLRMLRDSSGAAERMTKVLSNSRLATGLFERIPEGAAWFEDAAELVPLEKKLLASELQAISDRHEDLEAASAAIRQIRRRETLRISMGAVLGELSIHQVSEALSQLTELYLQAMLAAIQESIESDQQAALDFAIIAMGRFGGEELGFGSDADVMYVYESESDSEIAQKQAELIVSLLKKYTSDNVLEFEIDIDLRPEGKNGAVVRSIESYENYYKRWSDNWEAQALLRARPIAGSPALRQKFTNLIDQHRYPAELSDAALIEIRRIKARVESERLPQGADPKRHLKLGRGSLSDVEWLVQLYQMRFGSQHVSIRTPKTLEALEAMVAEKLIEPHDALVLSQAWTLASRVRSASVLWSNKRTDVLPTDRRQLEGIARILEYPKGGASTLETDYLASTRRARMVFEKLFY</sequence>
<dbReference type="EMBL" id="CAEZXK010000020">
    <property type="protein sequence ID" value="CAB4689254.1"/>
    <property type="molecule type" value="Genomic_DNA"/>
</dbReference>
<evidence type="ECO:0000256" key="5">
    <source>
        <dbReference type="ARBA" id="ARBA00022842"/>
    </source>
</evidence>
<dbReference type="InterPro" id="IPR005190">
    <property type="entry name" value="GlnE_rpt_dom"/>
</dbReference>
<feature type="domain" description="Glutamate-ammonia ligase adenylyltransferase repeated" evidence="7">
    <location>
        <begin position="597"/>
        <end position="827"/>
    </location>
</feature>
<evidence type="ECO:0000256" key="6">
    <source>
        <dbReference type="ARBA" id="ARBA00023268"/>
    </source>
</evidence>
<dbReference type="InterPro" id="IPR013546">
    <property type="entry name" value="PII_UdlTrfase/GS_AdlTrfase"/>
</dbReference>
<evidence type="ECO:0000256" key="1">
    <source>
        <dbReference type="ARBA" id="ARBA00022679"/>
    </source>
</evidence>
<gene>
    <name evidence="9" type="ORF">UFOPK2370_00839</name>
</gene>
<dbReference type="PANTHER" id="PTHR30621:SF0">
    <property type="entry name" value="BIFUNCTIONAL GLUTAMINE SYNTHETASE ADENYLYLTRANSFERASE_ADENYLYL-REMOVING ENZYME"/>
    <property type="match status" value="1"/>
</dbReference>
<dbReference type="PANTHER" id="PTHR30621">
    <property type="entry name" value="GLUTAMINE SYNTHETASE ADENYLYLTRANSFERASE"/>
    <property type="match status" value="1"/>
</dbReference>
<dbReference type="Gene3D" id="1.20.120.330">
    <property type="entry name" value="Nucleotidyltransferases domain 2"/>
    <property type="match status" value="2"/>
</dbReference>
<dbReference type="InterPro" id="IPR023057">
    <property type="entry name" value="GlnE"/>
</dbReference>
<dbReference type="NCBIfam" id="NF010707">
    <property type="entry name" value="PRK14109.1"/>
    <property type="match status" value="1"/>
</dbReference>
<dbReference type="SUPFAM" id="SSF81301">
    <property type="entry name" value="Nucleotidyltransferase"/>
    <property type="match status" value="2"/>
</dbReference>
<dbReference type="Gene3D" id="3.30.460.10">
    <property type="entry name" value="Beta Polymerase, domain 2"/>
    <property type="match status" value="2"/>
</dbReference>
<dbReference type="SUPFAM" id="SSF81593">
    <property type="entry name" value="Nucleotidyltransferase substrate binding subunit/domain"/>
    <property type="match status" value="2"/>
</dbReference>
<keyword evidence="6" id="KW-0511">Multifunctional enzyme</keyword>
<feature type="domain" description="PII-uridylyltransferase/Glutamine-synthetase adenylyltransferase" evidence="8">
    <location>
        <begin position="851"/>
        <end position="991"/>
    </location>
</feature>
<organism evidence="9">
    <name type="scientific">freshwater metagenome</name>
    <dbReference type="NCBI Taxonomy" id="449393"/>
    <lineage>
        <taxon>unclassified sequences</taxon>
        <taxon>metagenomes</taxon>
        <taxon>ecological metagenomes</taxon>
    </lineage>
</organism>
<dbReference type="AlphaFoldDB" id="A0A6J6NXK3"/>
<evidence type="ECO:0000256" key="3">
    <source>
        <dbReference type="ARBA" id="ARBA00022741"/>
    </source>
</evidence>
<evidence type="ECO:0000256" key="4">
    <source>
        <dbReference type="ARBA" id="ARBA00022840"/>
    </source>
</evidence>
<accession>A0A6J6NXK3</accession>
<dbReference type="GO" id="GO:0005524">
    <property type="term" value="F:ATP binding"/>
    <property type="evidence" value="ECO:0007669"/>
    <property type="project" value="UniProtKB-KW"/>
</dbReference>
<name>A0A6J6NXK3_9ZZZZ</name>
<evidence type="ECO:0000313" key="9">
    <source>
        <dbReference type="EMBL" id="CAB4689254.1"/>
    </source>
</evidence>
<dbReference type="GO" id="GO:0008882">
    <property type="term" value="F:[glutamate-ammonia-ligase] adenylyltransferase activity"/>
    <property type="evidence" value="ECO:0007669"/>
    <property type="project" value="InterPro"/>
</dbReference>
<keyword evidence="1" id="KW-0808">Transferase</keyword>
<evidence type="ECO:0000256" key="2">
    <source>
        <dbReference type="ARBA" id="ARBA00022695"/>
    </source>
</evidence>
<dbReference type="CDD" id="cd05401">
    <property type="entry name" value="NT_GlnE_GlnD_like"/>
    <property type="match status" value="2"/>
</dbReference>
<dbReference type="InterPro" id="IPR043519">
    <property type="entry name" value="NT_sf"/>
</dbReference>
<reference evidence="9" key="1">
    <citation type="submission" date="2020-05" db="EMBL/GenBank/DDBJ databases">
        <authorList>
            <person name="Chiriac C."/>
            <person name="Salcher M."/>
            <person name="Ghai R."/>
            <person name="Kavagutti S V."/>
        </authorList>
    </citation>
    <scope>NUCLEOTIDE SEQUENCE</scope>
</reference>
<feature type="domain" description="Glutamate-ammonia ligase adenylyltransferase repeated" evidence="7">
    <location>
        <begin position="80"/>
        <end position="329"/>
    </location>
</feature>
<feature type="domain" description="PII-uridylyltransferase/Glutamine-synthetase adenylyltransferase" evidence="8">
    <location>
        <begin position="353"/>
        <end position="492"/>
    </location>
</feature>
<dbReference type="Pfam" id="PF03710">
    <property type="entry name" value="GlnE"/>
    <property type="match status" value="2"/>
</dbReference>
<keyword evidence="5" id="KW-0460">Magnesium</keyword>
<keyword evidence="3" id="KW-0547">Nucleotide-binding</keyword>
<keyword evidence="2" id="KW-0548">Nucleotidyltransferase</keyword>
<keyword evidence="4" id="KW-0067">ATP-binding</keyword>
<evidence type="ECO:0000259" key="7">
    <source>
        <dbReference type="Pfam" id="PF03710"/>
    </source>
</evidence>
<protein>
    <submittedName>
        <fullName evidence="9">Unannotated protein</fullName>
    </submittedName>
</protein>
<dbReference type="Pfam" id="PF08335">
    <property type="entry name" value="GlnD_UR_UTase"/>
    <property type="match status" value="2"/>
</dbReference>
<proteinExistence type="predicted"/>
<dbReference type="GO" id="GO:0000820">
    <property type="term" value="P:regulation of glutamine family amino acid metabolic process"/>
    <property type="evidence" value="ECO:0007669"/>
    <property type="project" value="TreeGrafter"/>
</dbReference>